<dbReference type="EMBL" id="OVTA01000096">
    <property type="protein sequence ID" value="SPS02797.1"/>
    <property type="molecule type" value="Genomic_DNA"/>
</dbReference>
<dbReference type="AlphaFoldDB" id="A0A375JCG3"/>
<evidence type="ECO:0000256" key="1">
    <source>
        <dbReference type="SAM" id="MobiDB-lite"/>
    </source>
</evidence>
<evidence type="ECO:0000313" key="2">
    <source>
        <dbReference type="EMBL" id="SPS02797.1"/>
    </source>
</evidence>
<feature type="region of interest" description="Disordered" evidence="1">
    <location>
        <begin position="70"/>
        <end position="89"/>
    </location>
</feature>
<name>A0A375JCG3_9BURK</name>
<feature type="compositionally biased region" description="Polar residues" evidence="1">
    <location>
        <begin position="70"/>
        <end position="79"/>
    </location>
</feature>
<gene>
    <name evidence="2" type="ORF">CBM2634_U310005</name>
</gene>
<proteinExistence type="predicted"/>
<dbReference type="Proteomes" id="UP000256805">
    <property type="component" value="Unassembled WGS sequence"/>
</dbReference>
<accession>A0A375JCG3</accession>
<reference evidence="2 3" key="1">
    <citation type="submission" date="2018-01" db="EMBL/GenBank/DDBJ databases">
        <authorList>
            <person name="Gaut B.S."/>
            <person name="Morton B.R."/>
            <person name="Clegg M.T."/>
            <person name="Duvall M.R."/>
        </authorList>
    </citation>
    <scope>NUCLEOTIDE SEQUENCE [LARGE SCALE GENOMIC DNA]</scope>
    <source>
        <strain evidence="2">Cupriavidus taiwanensis cmp 52</strain>
    </source>
</reference>
<organism evidence="2 3">
    <name type="scientific">Cupriavidus taiwanensis</name>
    <dbReference type="NCBI Taxonomy" id="164546"/>
    <lineage>
        <taxon>Bacteria</taxon>
        <taxon>Pseudomonadati</taxon>
        <taxon>Pseudomonadota</taxon>
        <taxon>Betaproteobacteria</taxon>
        <taxon>Burkholderiales</taxon>
        <taxon>Burkholderiaceae</taxon>
        <taxon>Cupriavidus</taxon>
    </lineage>
</organism>
<protein>
    <submittedName>
        <fullName evidence="2">Uncharacterized protein</fullName>
    </submittedName>
</protein>
<evidence type="ECO:0000313" key="3">
    <source>
        <dbReference type="Proteomes" id="UP000256805"/>
    </source>
</evidence>
<sequence>MVETGFGFAALRDKTSEGILHCTTIVTTLVVQASPTVKAWLEATGGQLKRPWQGRFPSAPGPFPSWLTRARTQGQSQGQPGRAAIPVRA</sequence>